<evidence type="ECO:0000256" key="3">
    <source>
        <dbReference type="ARBA" id="ARBA00022692"/>
    </source>
</evidence>
<protein>
    <submittedName>
        <fullName evidence="8">Uncharacterized protein</fullName>
    </submittedName>
</protein>
<keyword evidence="3 7" id="KW-0812">Transmembrane</keyword>
<evidence type="ECO:0000256" key="1">
    <source>
        <dbReference type="ARBA" id="ARBA00004141"/>
    </source>
</evidence>
<feature type="transmembrane region" description="Helical" evidence="7">
    <location>
        <begin position="167"/>
        <end position="193"/>
    </location>
</feature>
<accession>A0ABD0MA43</accession>
<reference evidence="8 9" key="1">
    <citation type="journal article" date="2023" name="Sci. Data">
        <title>Genome assembly of the Korean intertidal mud-creeper Batillaria attramentaria.</title>
        <authorList>
            <person name="Patra A.K."/>
            <person name="Ho P.T."/>
            <person name="Jun S."/>
            <person name="Lee S.J."/>
            <person name="Kim Y."/>
            <person name="Won Y.J."/>
        </authorList>
    </citation>
    <scope>NUCLEOTIDE SEQUENCE [LARGE SCALE GENOMIC DNA]</scope>
    <source>
        <strain evidence="8">Wonlab-2016</strain>
    </source>
</reference>
<feature type="transmembrane region" description="Helical" evidence="7">
    <location>
        <begin position="332"/>
        <end position="349"/>
    </location>
</feature>
<comment type="caution">
    <text evidence="8">The sequence shown here is derived from an EMBL/GenBank/DDBJ whole genome shotgun (WGS) entry which is preliminary data.</text>
</comment>
<dbReference type="GO" id="GO:0016020">
    <property type="term" value="C:membrane"/>
    <property type="evidence" value="ECO:0007669"/>
    <property type="project" value="UniProtKB-SubCell"/>
</dbReference>
<evidence type="ECO:0000256" key="2">
    <source>
        <dbReference type="ARBA" id="ARBA00008821"/>
    </source>
</evidence>
<feature type="region of interest" description="Disordered" evidence="6">
    <location>
        <begin position="471"/>
        <end position="495"/>
    </location>
</feature>
<dbReference type="EMBL" id="JACVVK020000001">
    <property type="protein sequence ID" value="KAK7508694.1"/>
    <property type="molecule type" value="Genomic_DNA"/>
</dbReference>
<evidence type="ECO:0000256" key="4">
    <source>
        <dbReference type="ARBA" id="ARBA00022989"/>
    </source>
</evidence>
<sequence length="495" mass="52725">LPVFQGPSSSFLVPIVALSKDPTWMCQPDHDDVEALSNGQANAGILNATTLALNSTLASQHVQTLSIDQKLQQLSGSLMVASLLEVVVGGMGLIKPLLRFIGPLTVAPTIALIGLSLYKLPVIYAAPNPALALGSTVLVVFFSLYMSKIQVPIPTCRNGKEKTYLPIFQLLPILLALIVMWILCAVLTATNVFPDNPDHSLYFSRTDAKISIVQQTQFGFPSFSVAASIGFFAAVMASLVESVGDYFAAAKSCDVMPPPDHAISRGIFVEGLGSFLSGAVGAAHATTSYSGNIAMLSLTRTASRSVLVVAGIFLIVLSLIGKYADMTCNRNLLVVGVAFMSGLTVPSFVDQHGDMISTGNASADQVIKVALGTPMFLGGIIALLLDNTVPGTDEERGLVTWRQSHAVPDIDVSEEADPDRKSSDARAQSETATEQNAGRLTEEEVFAFSLLRGRFSNTCLLRAIPFLPPSMFKEKREDEEKQKGLSSDSPSTTPV</sequence>
<keyword evidence="9" id="KW-1185">Reference proteome</keyword>
<gene>
    <name evidence="8" type="ORF">BaRGS_00000260</name>
</gene>
<evidence type="ECO:0000313" key="8">
    <source>
        <dbReference type="EMBL" id="KAK7508694.1"/>
    </source>
</evidence>
<name>A0ABD0MA43_9CAEN</name>
<feature type="transmembrane region" description="Helical" evidence="7">
    <location>
        <begin position="369"/>
        <end position="386"/>
    </location>
</feature>
<organism evidence="8 9">
    <name type="scientific">Batillaria attramentaria</name>
    <dbReference type="NCBI Taxonomy" id="370345"/>
    <lineage>
        <taxon>Eukaryota</taxon>
        <taxon>Metazoa</taxon>
        <taxon>Spiralia</taxon>
        <taxon>Lophotrochozoa</taxon>
        <taxon>Mollusca</taxon>
        <taxon>Gastropoda</taxon>
        <taxon>Caenogastropoda</taxon>
        <taxon>Sorbeoconcha</taxon>
        <taxon>Cerithioidea</taxon>
        <taxon>Batillariidae</taxon>
        <taxon>Batillaria</taxon>
    </lineage>
</organism>
<evidence type="ECO:0000313" key="9">
    <source>
        <dbReference type="Proteomes" id="UP001519460"/>
    </source>
</evidence>
<dbReference type="InterPro" id="IPR006043">
    <property type="entry name" value="NCS2"/>
</dbReference>
<proteinExistence type="inferred from homology"/>
<keyword evidence="5 7" id="KW-0472">Membrane</keyword>
<dbReference type="AlphaFoldDB" id="A0ABD0MA43"/>
<feature type="compositionally biased region" description="Basic and acidic residues" evidence="6">
    <location>
        <begin position="472"/>
        <end position="483"/>
    </location>
</feature>
<dbReference type="PANTHER" id="PTHR11119">
    <property type="entry name" value="XANTHINE-URACIL / VITAMIN C PERMEASE FAMILY MEMBER"/>
    <property type="match status" value="1"/>
</dbReference>
<feature type="transmembrane region" description="Helical" evidence="7">
    <location>
        <begin position="218"/>
        <end position="240"/>
    </location>
</feature>
<evidence type="ECO:0000256" key="7">
    <source>
        <dbReference type="SAM" id="Phobius"/>
    </source>
</evidence>
<feature type="region of interest" description="Disordered" evidence="6">
    <location>
        <begin position="409"/>
        <end position="438"/>
    </location>
</feature>
<evidence type="ECO:0000256" key="6">
    <source>
        <dbReference type="SAM" id="MobiDB-lite"/>
    </source>
</evidence>
<evidence type="ECO:0000256" key="5">
    <source>
        <dbReference type="ARBA" id="ARBA00023136"/>
    </source>
</evidence>
<feature type="compositionally biased region" description="Polar residues" evidence="6">
    <location>
        <begin position="425"/>
        <end position="438"/>
    </location>
</feature>
<dbReference type="Proteomes" id="UP001519460">
    <property type="component" value="Unassembled WGS sequence"/>
</dbReference>
<feature type="transmembrane region" description="Helical" evidence="7">
    <location>
        <begin position="100"/>
        <end position="118"/>
    </location>
</feature>
<dbReference type="Pfam" id="PF00860">
    <property type="entry name" value="Xan_ur_permease"/>
    <property type="match status" value="1"/>
</dbReference>
<feature type="transmembrane region" description="Helical" evidence="7">
    <location>
        <begin position="302"/>
        <end position="320"/>
    </location>
</feature>
<feature type="non-terminal residue" evidence="8">
    <location>
        <position position="1"/>
    </location>
</feature>
<feature type="compositionally biased region" description="Polar residues" evidence="6">
    <location>
        <begin position="484"/>
        <end position="495"/>
    </location>
</feature>
<feature type="transmembrane region" description="Helical" evidence="7">
    <location>
        <begin position="130"/>
        <end position="147"/>
    </location>
</feature>
<keyword evidence="4 7" id="KW-1133">Transmembrane helix</keyword>
<comment type="subcellular location">
    <subcellularLocation>
        <location evidence="1">Membrane</location>
        <topology evidence="1">Multi-pass membrane protein</topology>
    </subcellularLocation>
</comment>
<comment type="similarity">
    <text evidence="2">Belongs to the nucleobase:cation symporter-2 (NCS2) (TC 2.A.40) family.</text>
</comment>